<feature type="domain" description="Solute-binding protein family 5" evidence="2">
    <location>
        <begin position="74"/>
        <end position="385"/>
    </location>
</feature>
<dbReference type="GO" id="GO:0043190">
    <property type="term" value="C:ATP-binding cassette (ABC) transporter complex"/>
    <property type="evidence" value="ECO:0007669"/>
    <property type="project" value="InterPro"/>
</dbReference>
<dbReference type="InterPro" id="IPR039424">
    <property type="entry name" value="SBP_5"/>
</dbReference>
<dbReference type="CDD" id="cd00995">
    <property type="entry name" value="PBP2_NikA_DppA_OppA_like"/>
    <property type="match status" value="1"/>
</dbReference>
<gene>
    <name evidence="3" type="ORF">SAMN05421810_101560</name>
</gene>
<evidence type="ECO:0000259" key="2">
    <source>
        <dbReference type="Pfam" id="PF00496"/>
    </source>
</evidence>
<dbReference type="AlphaFoldDB" id="A0A1I5LII6"/>
<sequence>MRRLSMVVLAAVAALAGCTAEPTDSPPAPGTFSVAVREPAALLPAQVRDLPGRLVVDALWTPLTDPADAEAEPLAASEVTSDDLRTWTIRLREGLRFHDGSPVTALSYVDTWRAVVEEGWPGATVLTDVLRAEDFRAIDEHTVELVLDRPLGQVPVVLGAPALLPLPRAVLDSRDWAAFAVQPVGNGPYRLAGPWRSGEGARLTRVDDHAGPRPGHAREIDLRVVADPAEQYELARTGAVDLATQVPAAAHGRMRDDFGERVLMWPLPEVSMLGFPAANPSLADAAARHAVALAVDRATLEAGPLGHQVDLASALLPPAVPLGQRSGQCRPCNHDPEAATALWEQAGRPAGELVVHAGADQATWAAPLAEQVGATLGVPARIETGPPAPTGVHALTRTLHTRSPHELLAPLASDAPGNPVGYASTTFDQMLAAAGEAADLAESGRLYRLAENQLLRDLPVAPLWSAHGHAVWTDRIAGVTPSPSLALNLPTITTP</sequence>
<dbReference type="Gene3D" id="3.40.190.10">
    <property type="entry name" value="Periplasmic binding protein-like II"/>
    <property type="match status" value="1"/>
</dbReference>
<dbReference type="Gene3D" id="3.10.105.10">
    <property type="entry name" value="Dipeptide-binding Protein, Domain 3"/>
    <property type="match status" value="1"/>
</dbReference>
<keyword evidence="4" id="KW-1185">Reference proteome</keyword>
<accession>A0A1I5LII6</accession>
<evidence type="ECO:0000313" key="3">
    <source>
        <dbReference type="EMBL" id="SFO97194.1"/>
    </source>
</evidence>
<dbReference type="GO" id="GO:1904680">
    <property type="term" value="F:peptide transmembrane transporter activity"/>
    <property type="evidence" value="ECO:0007669"/>
    <property type="project" value="TreeGrafter"/>
</dbReference>
<evidence type="ECO:0000256" key="1">
    <source>
        <dbReference type="SAM" id="SignalP"/>
    </source>
</evidence>
<dbReference type="InterPro" id="IPR030678">
    <property type="entry name" value="Peptide/Ni-bd"/>
</dbReference>
<dbReference type="GO" id="GO:0015833">
    <property type="term" value="P:peptide transport"/>
    <property type="evidence" value="ECO:0007669"/>
    <property type="project" value="TreeGrafter"/>
</dbReference>
<feature type="signal peptide" evidence="1">
    <location>
        <begin position="1"/>
        <end position="20"/>
    </location>
</feature>
<evidence type="ECO:0000313" key="4">
    <source>
        <dbReference type="Proteomes" id="UP000198727"/>
    </source>
</evidence>
<dbReference type="PANTHER" id="PTHR30290:SF83">
    <property type="entry name" value="ABC TRANSPORTER SUBSTRATE-BINDING PROTEIN"/>
    <property type="match status" value="1"/>
</dbReference>
<dbReference type="SUPFAM" id="SSF53850">
    <property type="entry name" value="Periplasmic binding protein-like II"/>
    <property type="match status" value="1"/>
</dbReference>
<proteinExistence type="predicted"/>
<dbReference type="Pfam" id="PF00496">
    <property type="entry name" value="SBP_bac_5"/>
    <property type="match status" value="1"/>
</dbReference>
<feature type="chain" id="PRO_5039529383" evidence="1">
    <location>
        <begin position="21"/>
        <end position="495"/>
    </location>
</feature>
<dbReference type="InterPro" id="IPR000914">
    <property type="entry name" value="SBP_5_dom"/>
</dbReference>
<organism evidence="3 4">
    <name type="scientific">Amycolatopsis arida</name>
    <dbReference type="NCBI Taxonomy" id="587909"/>
    <lineage>
        <taxon>Bacteria</taxon>
        <taxon>Bacillati</taxon>
        <taxon>Actinomycetota</taxon>
        <taxon>Actinomycetes</taxon>
        <taxon>Pseudonocardiales</taxon>
        <taxon>Pseudonocardiaceae</taxon>
        <taxon>Amycolatopsis</taxon>
    </lineage>
</organism>
<dbReference type="Proteomes" id="UP000198727">
    <property type="component" value="Unassembled WGS sequence"/>
</dbReference>
<reference evidence="4" key="1">
    <citation type="submission" date="2016-10" db="EMBL/GenBank/DDBJ databases">
        <authorList>
            <person name="Varghese N."/>
            <person name="Submissions S."/>
        </authorList>
    </citation>
    <scope>NUCLEOTIDE SEQUENCE [LARGE SCALE GENOMIC DNA]</scope>
    <source>
        <strain evidence="4">CGMCC 4.5579</strain>
    </source>
</reference>
<keyword evidence="1" id="KW-0732">Signal</keyword>
<dbReference type="EMBL" id="FOWW01000001">
    <property type="protein sequence ID" value="SFO97194.1"/>
    <property type="molecule type" value="Genomic_DNA"/>
</dbReference>
<name>A0A1I5LII6_9PSEU</name>
<dbReference type="PIRSF" id="PIRSF002741">
    <property type="entry name" value="MppA"/>
    <property type="match status" value="1"/>
</dbReference>
<dbReference type="STRING" id="587909.SAMN05421810_101560"/>
<dbReference type="RefSeq" id="WP_092527393.1">
    <property type="nucleotide sequence ID" value="NZ_FOWW01000001.1"/>
</dbReference>
<protein>
    <submittedName>
        <fullName evidence="3">Oligopeptide transport system substrate-binding protein</fullName>
    </submittedName>
</protein>
<dbReference type="GO" id="GO:0042597">
    <property type="term" value="C:periplasmic space"/>
    <property type="evidence" value="ECO:0007669"/>
    <property type="project" value="UniProtKB-ARBA"/>
</dbReference>
<dbReference type="Gene3D" id="3.90.76.10">
    <property type="entry name" value="Dipeptide-binding Protein, Domain 1"/>
    <property type="match status" value="1"/>
</dbReference>
<dbReference type="PROSITE" id="PS51257">
    <property type="entry name" value="PROKAR_LIPOPROTEIN"/>
    <property type="match status" value="1"/>
</dbReference>
<dbReference type="PANTHER" id="PTHR30290">
    <property type="entry name" value="PERIPLASMIC BINDING COMPONENT OF ABC TRANSPORTER"/>
    <property type="match status" value="1"/>
</dbReference>
<dbReference type="OrthoDB" id="9046151at2"/>